<evidence type="ECO:0000256" key="1">
    <source>
        <dbReference type="SAM" id="Phobius"/>
    </source>
</evidence>
<accession>A0ABT1MYP5</accession>
<keyword evidence="1" id="KW-0472">Membrane</keyword>
<protein>
    <submittedName>
        <fullName evidence="2">Uncharacterized protein</fullName>
    </submittedName>
</protein>
<keyword evidence="1" id="KW-0812">Transmembrane</keyword>
<evidence type="ECO:0000313" key="2">
    <source>
        <dbReference type="EMBL" id="MCQ0971986.1"/>
    </source>
</evidence>
<dbReference type="Proteomes" id="UP001203945">
    <property type="component" value="Unassembled WGS sequence"/>
</dbReference>
<feature type="transmembrane region" description="Helical" evidence="1">
    <location>
        <begin position="36"/>
        <end position="57"/>
    </location>
</feature>
<organism evidence="2 3">
    <name type="scientific">Paracoccus albicereus</name>
    <dbReference type="NCBI Taxonomy" id="2922394"/>
    <lineage>
        <taxon>Bacteria</taxon>
        <taxon>Pseudomonadati</taxon>
        <taxon>Pseudomonadota</taxon>
        <taxon>Alphaproteobacteria</taxon>
        <taxon>Rhodobacterales</taxon>
        <taxon>Paracoccaceae</taxon>
        <taxon>Paracoccus</taxon>
    </lineage>
</organism>
<comment type="caution">
    <text evidence="2">The sequence shown here is derived from an EMBL/GenBank/DDBJ whole genome shotgun (WGS) entry which is preliminary data.</text>
</comment>
<name>A0ABT1MYP5_9RHOB</name>
<dbReference type="RefSeq" id="WP_255330993.1">
    <property type="nucleotide sequence ID" value="NZ_JAKZEU010000007.1"/>
</dbReference>
<gene>
    <name evidence="2" type="ORF">MLD63_16305</name>
</gene>
<keyword evidence="3" id="KW-1185">Reference proteome</keyword>
<keyword evidence="1" id="KW-1133">Transmembrane helix</keyword>
<dbReference type="EMBL" id="JAKZEU010000007">
    <property type="protein sequence ID" value="MCQ0971986.1"/>
    <property type="molecule type" value="Genomic_DNA"/>
</dbReference>
<feature type="transmembrane region" description="Helical" evidence="1">
    <location>
        <begin position="101"/>
        <end position="119"/>
    </location>
</feature>
<evidence type="ECO:0000313" key="3">
    <source>
        <dbReference type="Proteomes" id="UP001203945"/>
    </source>
</evidence>
<reference evidence="2 3" key="1">
    <citation type="submission" date="2022-03" db="EMBL/GenBank/DDBJ databases">
        <authorList>
            <person name="He Y."/>
        </authorList>
    </citation>
    <scope>NUCLEOTIDE SEQUENCE [LARGE SCALE GENOMIC DNA]</scope>
    <source>
        <strain evidence="2 3">TK19116</strain>
    </source>
</reference>
<proteinExistence type="predicted"/>
<feature type="transmembrane region" description="Helical" evidence="1">
    <location>
        <begin position="69"/>
        <end position="89"/>
    </location>
</feature>
<sequence length="122" mass="13405">MRSLPFFVFGLAAYIAVLIVSQRVLAGTAHGNWTATLLALAPIVPALFICWVVVQIIRKLDEMQRKLQLEALAVAFAGTALITFSYGFLEGNGLPKISMFAVWPLMSALWFAGVMVGLLRHR</sequence>